<proteinExistence type="predicted"/>
<name>F4CAR9_SPHS2</name>
<accession>F4CAR9</accession>
<dbReference type="HOGENOM" id="CLU_3239765_0_0_10"/>
<sequence length="43" mass="5081">MAYVIEKHFALFNTTNRNLLILFRNEEQLSNNEIIAIQAVKIF</sequence>
<protein>
    <submittedName>
        <fullName evidence="1">Uncharacterized protein</fullName>
    </submittedName>
</protein>
<dbReference type="KEGG" id="shg:Sph21_0768"/>
<dbReference type="EMBL" id="CP002584">
    <property type="protein sequence ID" value="ADZ77345.1"/>
    <property type="molecule type" value="Genomic_DNA"/>
</dbReference>
<organism evidence="1">
    <name type="scientific">Sphingobacterium sp. (strain 21)</name>
    <dbReference type="NCBI Taxonomy" id="743722"/>
    <lineage>
        <taxon>Bacteria</taxon>
        <taxon>Pseudomonadati</taxon>
        <taxon>Bacteroidota</taxon>
        <taxon>Sphingobacteriia</taxon>
        <taxon>Sphingobacteriales</taxon>
        <taxon>Sphingobacteriaceae</taxon>
        <taxon>Sphingobacterium</taxon>
    </lineage>
</organism>
<gene>
    <name evidence="1" type="ordered locus">Sph21_0768</name>
</gene>
<dbReference type="AlphaFoldDB" id="F4CAR9"/>
<evidence type="ECO:0000313" key="1">
    <source>
        <dbReference type="EMBL" id="ADZ77345.1"/>
    </source>
</evidence>
<reference evidence="1" key="1">
    <citation type="submission" date="2011-03" db="EMBL/GenBank/DDBJ databases">
        <title>Complete sequence of Sphingobacterium sp. 21.</title>
        <authorList>
            <consortium name="US DOE Joint Genome Institute"/>
            <person name="Lucas S."/>
            <person name="Copeland A."/>
            <person name="Lapidus A."/>
            <person name="Cheng J.-F."/>
            <person name="Goodwin L."/>
            <person name="Pitluck S."/>
            <person name="Davenport K."/>
            <person name="Detter J.C."/>
            <person name="Han C."/>
            <person name="Tapia R."/>
            <person name="Land M."/>
            <person name="Hauser L."/>
            <person name="Kyrpides N."/>
            <person name="Ivanova N."/>
            <person name="Ovchinnikova G."/>
            <person name="Pagani I."/>
            <person name="Siebers A.K."/>
            <person name="Allgaier M."/>
            <person name="Thelen M.P."/>
            <person name="Hugenholtz P."/>
            <person name="Woyke T."/>
        </authorList>
    </citation>
    <scope>NUCLEOTIDE SEQUENCE</scope>
    <source>
        <strain evidence="1">21</strain>
    </source>
</reference>